<proteinExistence type="predicted"/>
<keyword evidence="1" id="KW-1133">Transmembrane helix</keyword>
<keyword evidence="1" id="KW-0472">Membrane</keyword>
<protein>
    <submittedName>
        <fullName evidence="2">Uncharacterized protein</fullName>
    </submittedName>
</protein>
<dbReference type="Proteomes" id="UP000016426">
    <property type="component" value="Unassembled WGS sequence"/>
</dbReference>
<feature type="transmembrane region" description="Helical" evidence="1">
    <location>
        <begin position="179"/>
        <end position="198"/>
    </location>
</feature>
<dbReference type="Pfam" id="PF06864">
    <property type="entry name" value="PAP_PilO"/>
    <property type="match status" value="1"/>
</dbReference>
<sequence>MCEVSRLLFGNLVVEVRWEALLGLSKEADEIRELSSRRGTRQFLVLRNQLGPHVAGLADLPGNVRKTAYFALAGLLREMSDDDNILFLHTDPEDADSLIFIAIHEGKPTHDRVLSRDEALVAARQFIQEVGTGVTILGDVSEGSLVATRLLDLEHIVSALADEDKAASRFLPLPGGGRWAVALLLLMLAGMGGGAWWWTQEQERERQAGLAALQAASPDPAAIYRGQMEKAWQGLPLRHGLGYARAMQGVIQQLPLLAGGWRISRMSCQNGVCALTWLRGIGGTFETLLAQRRNVRFQDMNTAEESLDFAPPAGAAAIEAMDASQFYLKAGVRMQMLDDYGKSFSGENRLQVALDRIEPLVPVPPELKSRAGEVRPLAKGSWMLQGHLAFLDSLPGLMEKANNMTIDQLAVTIDDKNPAFSAKGTFYVR</sequence>
<keyword evidence="3" id="KW-1185">Reference proteome</keyword>
<dbReference type="EMBL" id="AVPH01000288">
    <property type="protein sequence ID" value="ERD99698.1"/>
    <property type="molecule type" value="Genomic_DNA"/>
</dbReference>
<gene>
    <name evidence="2" type="ORF">O166_16615</name>
</gene>
<dbReference type="InterPro" id="IPR009663">
    <property type="entry name" value="PAP_PilO"/>
</dbReference>
<comment type="caution">
    <text evidence="2">The sequence shown here is derived from an EMBL/GenBank/DDBJ whole genome shotgun (WGS) entry which is preliminary data.</text>
</comment>
<evidence type="ECO:0000256" key="1">
    <source>
        <dbReference type="SAM" id="Phobius"/>
    </source>
</evidence>
<evidence type="ECO:0000313" key="2">
    <source>
        <dbReference type="EMBL" id="ERD99698.1"/>
    </source>
</evidence>
<name>A0ABP2XGA0_9NEIS</name>
<reference evidence="2 3" key="1">
    <citation type="journal article" date="2013" name="Genome Announc.">
        <title>Genome Sequence of the Pigment-Producing Bacterium Pseudogulbenkiania ferrooxidans, Isolated from Loktak Lake.</title>
        <authorList>
            <person name="Puranik S."/>
            <person name="Talkal R."/>
            <person name="Qureshi A."/>
            <person name="Khardenavis A."/>
            <person name="Kapley A."/>
            <person name="Purohit H.J."/>
        </authorList>
    </citation>
    <scope>NUCLEOTIDE SEQUENCE [LARGE SCALE GENOMIC DNA]</scope>
    <source>
        <strain evidence="2 3">EGD-HP2</strain>
    </source>
</reference>
<accession>A0ABP2XGA0</accession>
<organism evidence="2 3">
    <name type="scientific">Pseudogulbenkiania ferrooxidans EGD-HP2</name>
    <dbReference type="NCBI Taxonomy" id="1388764"/>
    <lineage>
        <taxon>Bacteria</taxon>
        <taxon>Pseudomonadati</taxon>
        <taxon>Pseudomonadota</taxon>
        <taxon>Betaproteobacteria</taxon>
        <taxon>Neisseriales</taxon>
        <taxon>Chromobacteriaceae</taxon>
        <taxon>Pseudogulbenkiania</taxon>
    </lineage>
</organism>
<evidence type="ECO:0000313" key="3">
    <source>
        <dbReference type="Proteomes" id="UP000016426"/>
    </source>
</evidence>
<keyword evidence="1" id="KW-0812">Transmembrane</keyword>